<evidence type="ECO:0000313" key="2">
    <source>
        <dbReference type="EMBL" id="PJE62400.1"/>
    </source>
</evidence>
<proteinExistence type="predicted"/>
<dbReference type="AlphaFoldDB" id="A0A2M8KR55"/>
<accession>A0A2M8KR55</accession>
<reference evidence="3" key="1">
    <citation type="submission" date="2017-09" db="EMBL/GenBank/DDBJ databases">
        <title>Depth-based differentiation of microbial function through sediment-hosted aquifers and enrichment of novel symbionts in the deep terrestrial subsurface.</title>
        <authorList>
            <person name="Probst A.J."/>
            <person name="Ladd B."/>
            <person name="Jarett J.K."/>
            <person name="Geller-Mcgrath D.E."/>
            <person name="Sieber C.M.K."/>
            <person name="Emerson J.B."/>
            <person name="Anantharaman K."/>
            <person name="Thomas B.C."/>
            <person name="Malmstrom R."/>
            <person name="Stieglmeier M."/>
            <person name="Klingl A."/>
            <person name="Woyke T."/>
            <person name="Ryan C.M."/>
            <person name="Banfield J.F."/>
        </authorList>
    </citation>
    <scope>NUCLEOTIDE SEQUENCE [LARGE SCALE GENOMIC DNA]</scope>
</reference>
<sequence>MTEKKLMRGASLRELQTILKSKEKDMRITFSTLTKREKDILVKTVKLSEEVGELSNDILATLSLQRKSKLNAFSKLNMYEEFADVLLAVMTLANVMRVDLERAFSGKLDKILNVYVKDRK</sequence>
<dbReference type="Pfam" id="PF03819">
    <property type="entry name" value="MazG"/>
    <property type="match status" value="1"/>
</dbReference>
<evidence type="ECO:0000259" key="1">
    <source>
        <dbReference type="Pfam" id="PF03819"/>
    </source>
</evidence>
<dbReference type="SUPFAM" id="SSF101386">
    <property type="entry name" value="all-alpha NTP pyrophosphatases"/>
    <property type="match status" value="1"/>
</dbReference>
<gene>
    <name evidence="2" type="ORF">COU88_05205</name>
</gene>
<evidence type="ECO:0000313" key="3">
    <source>
        <dbReference type="Proteomes" id="UP000229554"/>
    </source>
</evidence>
<dbReference type="InterPro" id="IPR004518">
    <property type="entry name" value="MazG-like_dom"/>
</dbReference>
<dbReference type="Gene3D" id="1.10.287.1080">
    <property type="entry name" value="MazG-like"/>
    <property type="match status" value="1"/>
</dbReference>
<protein>
    <recommendedName>
        <fullName evidence="1">NTP pyrophosphohydrolase MazG-like domain-containing protein</fullName>
    </recommendedName>
</protein>
<feature type="domain" description="NTP pyrophosphohydrolase MazG-like" evidence="1">
    <location>
        <begin position="46"/>
        <end position="111"/>
    </location>
</feature>
<name>A0A2M8KR55_9BACT</name>
<dbReference type="EMBL" id="PFED01000211">
    <property type="protein sequence ID" value="PJE62400.1"/>
    <property type="molecule type" value="Genomic_DNA"/>
</dbReference>
<organism evidence="2 3">
    <name type="scientific">Candidatus Roizmanbacteria bacterium CG10_big_fil_rev_8_21_14_0_10_39_6</name>
    <dbReference type="NCBI Taxonomy" id="1974853"/>
    <lineage>
        <taxon>Bacteria</taxon>
        <taxon>Candidatus Roizmaniibacteriota</taxon>
    </lineage>
</organism>
<comment type="caution">
    <text evidence="2">The sequence shown here is derived from an EMBL/GenBank/DDBJ whole genome shotgun (WGS) entry which is preliminary data.</text>
</comment>
<dbReference type="Proteomes" id="UP000229554">
    <property type="component" value="Unassembled WGS sequence"/>
</dbReference>